<comment type="caution">
    <text evidence="1">The sequence shown here is derived from an EMBL/GenBank/DDBJ whole genome shotgun (WGS) entry which is preliminary data.</text>
</comment>
<accession>A0ACC1JEK5</accession>
<proteinExistence type="predicted"/>
<name>A0ACC1JEK5_9FUNG</name>
<evidence type="ECO:0000313" key="1">
    <source>
        <dbReference type="EMBL" id="KAJ1949134.1"/>
    </source>
</evidence>
<gene>
    <name evidence="1" type="ORF">FBU59_001281</name>
</gene>
<keyword evidence="2" id="KW-1185">Reference proteome</keyword>
<dbReference type="Proteomes" id="UP001150603">
    <property type="component" value="Unassembled WGS sequence"/>
</dbReference>
<evidence type="ECO:0000313" key="2">
    <source>
        <dbReference type="Proteomes" id="UP001150603"/>
    </source>
</evidence>
<organism evidence="1 2">
    <name type="scientific">Linderina macrospora</name>
    <dbReference type="NCBI Taxonomy" id="4868"/>
    <lineage>
        <taxon>Eukaryota</taxon>
        <taxon>Fungi</taxon>
        <taxon>Fungi incertae sedis</taxon>
        <taxon>Zoopagomycota</taxon>
        <taxon>Kickxellomycotina</taxon>
        <taxon>Kickxellomycetes</taxon>
        <taxon>Kickxellales</taxon>
        <taxon>Kickxellaceae</taxon>
        <taxon>Linderina</taxon>
    </lineage>
</organism>
<protein>
    <submittedName>
        <fullName evidence="1">Uncharacterized protein</fullName>
    </submittedName>
</protein>
<sequence>MVRPQCQTQITGDVTYSGLKSWTTRDCIGDNNNSDDDDDDDGEQPYVKVVVRRGQTGNMEDGAEMARLHSRAICARLREAKRLVDDTRFEYGYDVVFECQRG</sequence>
<dbReference type="EMBL" id="JANBPW010000537">
    <property type="protein sequence ID" value="KAJ1949134.1"/>
    <property type="molecule type" value="Genomic_DNA"/>
</dbReference>
<reference evidence="1" key="1">
    <citation type="submission" date="2022-07" db="EMBL/GenBank/DDBJ databases">
        <title>Phylogenomic reconstructions and comparative analyses of Kickxellomycotina fungi.</title>
        <authorList>
            <person name="Reynolds N.K."/>
            <person name="Stajich J.E."/>
            <person name="Barry K."/>
            <person name="Grigoriev I.V."/>
            <person name="Crous P."/>
            <person name="Smith M.E."/>
        </authorList>
    </citation>
    <scope>NUCLEOTIDE SEQUENCE</scope>
    <source>
        <strain evidence="1">NRRL 5244</strain>
    </source>
</reference>